<feature type="region of interest" description="Disordered" evidence="7">
    <location>
        <begin position="223"/>
        <end position="251"/>
    </location>
</feature>
<comment type="similarity">
    <text evidence="2 6">Belongs to the eukaryotic RPC34/RPC39 RNA polymerase subunit family.</text>
</comment>
<proteinExistence type="inferred from homology"/>
<dbReference type="SUPFAM" id="SSF46785">
    <property type="entry name" value="Winged helix' DNA-binding domain"/>
    <property type="match status" value="1"/>
</dbReference>
<dbReference type="InterPro" id="IPR036390">
    <property type="entry name" value="WH_DNA-bd_sf"/>
</dbReference>
<organism evidence="8 9">
    <name type="scientific">Colletotrichum chlorophyti</name>
    <dbReference type="NCBI Taxonomy" id="708187"/>
    <lineage>
        <taxon>Eukaryota</taxon>
        <taxon>Fungi</taxon>
        <taxon>Dikarya</taxon>
        <taxon>Ascomycota</taxon>
        <taxon>Pezizomycotina</taxon>
        <taxon>Sordariomycetes</taxon>
        <taxon>Hypocreomycetidae</taxon>
        <taxon>Glomerellales</taxon>
        <taxon>Glomerellaceae</taxon>
        <taxon>Colletotrichum</taxon>
    </lineage>
</organism>
<evidence type="ECO:0000256" key="4">
    <source>
        <dbReference type="ARBA" id="ARBA00023163"/>
    </source>
</evidence>
<dbReference type="STRING" id="708187.A0A1Q8RM16"/>
<dbReference type="InterPro" id="IPR036388">
    <property type="entry name" value="WH-like_DNA-bd_sf"/>
</dbReference>
<dbReference type="InterPro" id="IPR007832">
    <property type="entry name" value="RNA_pol_Rpc34"/>
</dbReference>
<protein>
    <recommendedName>
        <fullName evidence="6">DNA-directed RNA polymerase III subunit RPC6</fullName>
        <shortName evidence="6">RNA polymerase III subunit C6</shortName>
    </recommendedName>
</protein>
<keyword evidence="4 6" id="KW-0804">Transcription</keyword>
<dbReference type="PIRSF" id="PIRSF028763">
    <property type="entry name" value="RNA_pol_Rpc34"/>
    <property type="match status" value="1"/>
</dbReference>
<dbReference type="InterPro" id="IPR016049">
    <property type="entry name" value="RNA_pol_Rpc34-like"/>
</dbReference>
<comment type="subcellular location">
    <subcellularLocation>
        <location evidence="1 6">Nucleus</location>
    </subcellularLocation>
</comment>
<evidence type="ECO:0000256" key="7">
    <source>
        <dbReference type="SAM" id="MobiDB-lite"/>
    </source>
</evidence>
<dbReference type="Proteomes" id="UP000186583">
    <property type="component" value="Unassembled WGS sequence"/>
</dbReference>
<feature type="compositionally biased region" description="Basic and acidic residues" evidence="7">
    <location>
        <begin position="226"/>
        <end position="236"/>
    </location>
</feature>
<dbReference type="EMBL" id="MPGH01000173">
    <property type="protein sequence ID" value="OLN85385.1"/>
    <property type="molecule type" value="Genomic_DNA"/>
</dbReference>
<evidence type="ECO:0000313" key="8">
    <source>
        <dbReference type="EMBL" id="OLN85385.1"/>
    </source>
</evidence>
<gene>
    <name evidence="8" type="ORF">CCHL11_07963</name>
</gene>
<evidence type="ECO:0000256" key="5">
    <source>
        <dbReference type="ARBA" id="ARBA00023242"/>
    </source>
</evidence>
<dbReference type="GO" id="GO:0006383">
    <property type="term" value="P:transcription by RNA polymerase III"/>
    <property type="evidence" value="ECO:0007669"/>
    <property type="project" value="UniProtKB-UniRule"/>
</dbReference>
<accession>A0A1Q8RM16</accession>
<keyword evidence="9" id="KW-1185">Reference proteome</keyword>
<dbReference type="GO" id="GO:0005666">
    <property type="term" value="C:RNA polymerase III complex"/>
    <property type="evidence" value="ECO:0007669"/>
    <property type="project" value="UniProtKB-UniRule"/>
</dbReference>
<keyword evidence="3 6" id="KW-0240">DNA-directed RNA polymerase</keyword>
<name>A0A1Q8RM16_9PEZI</name>
<dbReference type="Gene3D" id="1.10.10.10">
    <property type="entry name" value="Winged helix-like DNA-binding domain superfamily/Winged helix DNA-binding domain"/>
    <property type="match status" value="1"/>
</dbReference>
<sequence>MAPTSAAPSPSAATTSSTDSKIDVWKDSLYDAFQKAGDENQLFTQYDILDFNIIPNRDTVTLLKVLQSLTNDRLLIAVSSQTGLAWRWRSQEDAEKYNLCSTDEQRMVYGAIDEAGGDGIWSKSIQNRLNMHDSVLKTALKQLQGKGLIAPFKNVEHPNKRMFIKASMRPSERATGGPWFTDSALDEAFIEELQRVVFDFIRRKSTYASTSARTAVPKKGVLKGGLDNKGKKRTAEEISSGADDGSAGLAVQPPKRETACLPLPAGYNEYPTVREVARFISASGITSDTILGEEDVQKLIDVLVFDGLIEPIRVASRLGYRVCRAPRQSTTTWAGRQDGGPDEGGPEPFVNGYTEAPCGKCPVFDLCEEGGPVNASNCVYFQRWLGLE</sequence>
<evidence type="ECO:0000256" key="6">
    <source>
        <dbReference type="PIRNR" id="PIRNR028763"/>
    </source>
</evidence>
<reference evidence="8 9" key="1">
    <citation type="submission" date="2016-11" db="EMBL/GenBank/DDBJ databases">
        <title>Draft Genome Assembly of Colletotrichum chlorophyti a pathogen of herbaceous plants.</title>
        <authorList>
            <person name="Gan P."/>
            <person name="Narusaka M."/>
            <person name="Tsushima A."/>
            <person name="Narusaka Y."/>
            <person name="Takano Y."/>
            <person name="Shirasu K."/>
        </authorList>
    </citation>
    <scope>NUCLEOTIDE SEQUENCE [LARGE SCALE GENOMIC DNA]</scope>
    <source>
        <strain evidence="8 9">NTL11</strain>
    </source>
</reference>
<keyword evidence="5 6" id="KW-0539">Nucleus</keyword>
<dbReference type="PANTHER" id="PTHR12780">
    <property type="entry name" value="RNA POLYMERASE III DNA DIRECTED , 39KD SUBUNIT-RELATED"/>
    <property type="match status" value="1"/>
</dbReference>
<evidence type="ECO:0000256" key="2">
    <source>
        <dbReference type="ARBA" id="ARBA00011038"/>
    </source>
</evidence>
<comment type="function">
    <text evidence="6">DNA-dependent RNA polymerase catalyzes the transcription of DNA into RNA using the four ribonucleoside triphosphates as substrates. Specific peripheric component of RNA polymerase III which synthesizes small RNAs, such as 5S rRNA and tRNAs.</text>
</comment>
<dbReference type="OrthoDB" id="613763at2759"/>
<dbReference type="AlphaFoldDB" id="A0A1Q8RM16"/>
<evidence type="ECO:0000313" key="9">
    <source>
        <dbReference type="Proteomes" id="UP000186583"/>
    </source>
</evidence>
<dbReference type="Pfam" id="PF05158">
    <property type="entry name" value="RNA_pol_Rpc34"/>
    <property type="match status" value="1"/>
</dbReference>
<comment type="caution">
    <text evidence="8">The sequence shown here is derived from an EMBL/GenBank/DDBJ whole genome shotgun (WGS) entry which is preliminary data.</text>
</comment>
<evidence type="ECO:0000256" key="3">
    <source>
        <dbReference type="ARBA" id="ARBA00022478"/>
    </source>
</evidence>
<evidence type="ECO:0000256" key="1">
    <source>
        <dbReference type="ARBA" id="ARBA00004123"/>
    </source>
</evidence>